<comment type="function">
    <text evidence="7">Member of a perinuclear network that controls recombination at multiple loci to maintain genome stability. Required for rDNA repeat stability.</text>
</comment>
<feature type="region of interest" description="Disordered" evidence="8">
    <location>
        <begin position="271"/>
        <end position="296"/>
    </location>
</feature>
<evidence type="ECO:0000256" key="1">
    <source>
        <dbReference type="ARBA" id="ARBA00004232"/>
    </source>
</evidence>
<feature type="transmembrane region" description="Helical" evidence="9">
    <location>
        <begin position="91"/>
        <end position="115"/>
    </location>
</feature>
<comment type="similarity">
    <text evidence="2">Belongs to the NUR1 family.</text>
</comment>
<feature type="compositionally biased region" description="Polar residues" evidence="8">
    <location>
        <begin position="319"/>
        <end position="339"/>
    </location>
</feature>
<feature type="region of interest" description="Disordered" evidence="8">
    <location>
        <begin position="311"/>
        <end position="339"/>
    </location>
</feature>
<evidence type="ECO:0000256" key="7">
    <source>
        <dbReference type="ARBA" id="ARBA00024979"/>
    </source>
</evidence>
<dbReference type="AlphaFoldDB" id="A0A060SW42"/>
<dbReference type="GO" id="GO:0007096">
    <property type="term" value="P:regulation of exit from mitosis"/>
    <property type="evidence" value="ECO:0007669"/>
    <property type="project" value="TreeGrafter"/>
</dbReference>
<comment type="subcellular location">
    <subcellularLocation>
        <location evidence="1">Nucleus membrane</location>
        <topology evidence="1">Multi-pass membrane protein</topology>
    </subcellularLocation>
</comment>
<dbReference type="PhylomeDB" id="A0A060SW42"/>
<reference evidence="10" key="1">
    <citation type="submission" date="2014-02" db="EMBL/GenBank/DDBJ databases">
        <authorList>
            <person name="Genoscope - CEA"/>
        </authorList>
    </citation>
    <scope>NUCLEOTIDE SEQUENCE</scope>
    <source>
        <strain evidence="10">LS3</strain>
    </source>
</reference>
<dbReference type="GO" id="GO:0031965">
    <property type="term" value="C:nuclear membrane"/>
    <property type="evidence" value="ECO:0007669"/>
    <property type="project" value="UniProtKB-SubCell"/>
</dbReference>
<feature type="region of interest" description="Disordered" evidence="8">
    <location>
        <begin position="126"/>
        <end position="156"/>
    </location>
</feature>
<protein>
    <recommendedName>
        <fullName evidence="3">Nuclear rim protein 1</fullName>
    </recommendedName>
</protein>
<feature type="transmembrane region" description="Helical" evidence="9">
    <location>
        <begin position="40"/>
        <end position="62"/>
    </location>
</feature>
<evidence type="ECO:0000256" key="6">
    <source>
        <dbReference type="ARBA" id="ARBA00023136"/>
    </source>
</evidence>
<feature type="transmembrane region" description="Helical" evidence="9">
    <location>
        <begin position="170"/>
        <end position="188"/>
    </location>
</feature>
<keyword evidence="5 9" id="KW-1133">Transmembrane helix</keyword>
<evidence type="ECO:0000256" key="9">
    <source>
        <dbReference type="SAM" id="Phobius"/>
    </source>
</evidence>
<dbReference type="EMBL" id="HG937691">
    <property type="protein sequence ID" value="CDP33115.1"/>
    <property type="molecule type" value="Genomic_DNA"/>
</dbReference>
<sequence>MPRKRIVKRQPLWQKIKAFPFDTYLSLNEAFMLIDWESQALSTSLPIGGACNGLLFLCRIYSSLSKPKIDDDDIFSKSARSPKGLPSRRPLLTGAFSLISLVLVTVGIVNTILCVKRRRKYTLLGRSASKDPGTPSAQKVSYKEPDSSEDFSSPSSENLWQLNMWDPPRFNMYFCAVYSPLHIVYILYSPLSIFLPFFLAITSAFLVAIVYMYETLIKDKSILHSEVLGEYEKKIVRPVIASVRRDVSIGSDGSVETYAPSTNSQFIQRDVRESKSRVSLTPTKDRPWQPTSSRTLRHRASVNSLNLNSAPRLRYSTPLDPSSPLSRKSVRGHTNSQLM</sequence>
<organism evidence="10">
    <name type="scientific">Blastobotrys adeninivorans</name>
    <name type="common">Yeast</name>
    <name type="synonym">Arxula adeninivorans</name>
    <dbReference type="NCBI Taxonomy" id="409370"/>
    <lineage>
        <taxon>Eukaryota</taxon>
        <taxon>Fungi</taxon>
        <taxon>Dikarya</taxon>
        <taxon>Ascomycota</taxon>
        <taxon>Saccharomycotina</taxon>
        <taxon>Dipodascomycetes</taxon>
        <taxon>Dipodascales</taxon>
        <taxon>Trichomonascaceae</taxon>
        <taxon>Blastobotrys</taxon>
    </lineage>
</organism>
<dbReference type="PANTHER" id="PTHR28293:SF1">
    <property type="entry name" value="NUCLEAR RIM PROTEIN 1"/>
    <property type="match status" value="1"/>
</dbReference>
<dbReference type="InterPro" id="IPR018819">
    <property type="entry name" value="Nur1/Mug154"/>
</dbReference>
<gene>
    <name evidence="10" type="ORF">GNLVRS02_ARAD1A02068g</name>
</gene>
<evidence type="ECO:0000256" key="5">
    <source>
        <dbReference type="ARBA" id="ARBA00022989"/>
    </source>
</evidence>
<dbReference type="PANTHER" id="PTHR28293">
    <property type="entry name" value="NUCLEAR RIM PROTEIN 1"/>
    <property type="match status" value="1"/>
</dbReference>
<reference evidence="10" key="2">
    <citation type="submission" date="2014-06" db="EMBL/GenBank/DDBJ databases">
        <title>The complete genome of Blastobotrys (Arxula) adeninivorans LS3 - a yeast of biotechnological interest.</title>
        <authorList>
            <person name="Kunze G."/>
            <person name="Gaillardin C."/>
            <person name="Czernicka M."/>
            <person name="Durrens P."/>
            <person name="Martin T."/>
            <person name="Boer E."/>
            <person name="Gabaldon T."/>
            <person name="Cruz J."/>
            <person name="Talla E."/>
            <person name="Marck C."/>
            <person name="Goffeau A."/>
            <person name="Barbe V."/>
            <person name="Baret P."/>
            <person name="Baronian K."/>
            <person name="Beier S."/>
            <person name="Bleykasten C."/>
            <person name="Bode R."/>
            <person name="Casaregola S."/>
            <person name="Despons L."/>
            <person name="Fairhead C."/>
            <person name="Giersberg M."/>
            <person name="Gierski P."/>
            <person name="Hahnel U."/>
            <person name="Hartmann A."/>
            <person name="Jankowska D."/>
            <person name="Jubin C."/>
            <person name="Jung P."/>
            <person name="Lafontaine I."/>
            <person name="Leh-Louis V."/>
            <person name="Lemaire M."/>
            <person name="Marcet-Houben M."/>
            <person name="Mascher M."/>
            <person name="Morel G."/>
            <person name="Richard G.-F."/>
            <person name="Riechen J."/>
            <person name="Sacerdot C."/>
            <person name="Sarkar A."/>
            <person name="Savel G."/>
            <person name="Schacherer J."/>
            <person name="Sherman D."/>
            <person name="Straub M.-L."/>
            <person name="Stein N."/>
            <person name="Thierry A."/>
            <person name="Trautwein-Schult A."/>
            <person name="Westhof E."/>
            <person name="Worch S."/>
            <person name="Dujon B."/>
            <person name="Souciet J.-L."/>
            <person name="Wincker P."/>
            <person name="Scholz U."/>
            <person name="Neuveglise N."/>
        </authorList>
    </citation>
    <scope>NUCLEOTIDE SEQUENCE</scope>
    <source>
        <strain evidence="10">LS3</strain>
    </source>
</reference>
<dbReference type="Pfam" id="PF10332">
    <property type="entry name" value="DUF2418"/>
    <property type="match status" value="1"/>
</dbReference>
<keyword evidence="4 9" id="KW-0812">Transmembrane</keyword>
<feature type="transmembrane region" description="Helical" evidence="9">
    <location>
        <begin position="194"/>
        <end position="213"/>
    </location>
</feature>
<keyword evidence="6 9" id="KW-0472">Membrane</keyword>
<accession>A0A060SW42</accession>
<evidence type="ECO:0000256" key="3">
    <source>
        <dbReference type="ARBA" id="ARBA00018310"/>
    </source>
</evidence>
<name>A0A060SW42_BLAAD</name>
<evidence type="ECO:0000256" key="4">
    <source>
        <dbReference type="ARBA" id="ARBA00022692"/>
    </source>
</evidence>
<dbReference type="GO" id="GO:0043007">
    <property type="term" value="P:maintenance of rDNA"/>
    <property type="evidence" value="ECO:0007669"/>
    <property type="project" value="TreeGrafter"/>
</dbReference>
<evidence type="ECO:0000256" key="2">
    <source>
        <dbReference type="ARBA" id="ARBA00007900"/>
    </source>
</evidence>
<evidence type="ECO:0000256" key="8">
    <source>
        <dbReference type="SAM" id="MobiDB-lite"/>
    </source>
</evidence>
<evidence type="ECO:0000313" key="10">
    <source>
        <dbReference type="EMBL" id="CDP33115.1"/>
    </source>
</evidence>
<proteinExistence type="inferred from homology"/>